<dbReference type="PROSITE" id="PS00108">
    <property type="entry name" value="PROTEIN_KINASE_ST"/>
    <property type="match status" value="1"/>
</dbReference>
<dbReference type="AlphaFoldDB" id="A0AAD4VZU1"/>
<dbReference type="EMBL" id="JAJFAZ020000004">
    <property type="protein sequence ID" value="KAI5333733.1"/>
    <property type="molecule type" value="Genomic_DNA"/>
</dbReference>
<dbReference type="SUPFAM" id="SSF56112">
    <property type="entry name" value="Protein kinase-like (PK-like)"/>
    <property type="match status" value="1"/>
</dbReference>
<feature type="domain" description="Protein kinase" evidence="1">
    <location>
        <begin position="1"/>
        <end position="247"/>
    </location>
</feature>
<sequence>MSALLLVASVSMFILRRKRKVEVATETALLPQLLWRSFTPITSKGDGFNIMTDVASSLEYLHHGHGPNHVVHCDVKPSNILLDDDMVAHVADFGIARLLEFGMEGIISTRGDVYSFSVALMETFTRRKRTDEMFVREMYLKQWIANSLLPDAAIVEVVDADLLGTEEDGDFVSRRDCLSSIMRLALACCAELPEEGINMQEALITLNKIKIKFLKDCVDECSISYSSSCFLKKSPFSSSWFSSAKSA</sequence>
<dbReference type="Proteomes" id="UP001054821">
    <property type="component" value="Chromosome 4"/>
</dbReference>
<dbReference type="PANTHER" id="PTHR48055:SF57">
    <property type="entry name" value="PROTEIN KINASE DOMAIN-CONTAINING PROTEIN"/>
    <property type="match status" value="1"/>
</dbReference>
<proteinExistence type="predicted"/>
<dbReference type="PROSITE" id="PS50011">
    <property type="entry name" value="PROTEIN_KINASE_DOM"/>
    <property type="match status" value="1"/>
</dbReference>
<gene>
    <name evidence="2" type="ORF">L3X38_023865</name>
</gene>
<accession>A0AAD4VZU1</accession>
<organism evidence="2 3">
    <name type="scientific">Prunus dulcis</name>
    <name type="common">Almond</name>
    <name type="synonym">Amygdalus dulcis</name>
    <dbReference type="NCBI Taxonomy" id="3755"/>
    <lineage>
        <taxon>Eukaryota</taxon>
        <taxon>Viridiplantae</taxon>
        <taxon>Streptophyta</taxon>
        <taxon>Embryophyta</taxon>
        <taxon>Tracheophyta</taxon>
        <taxon>Spermatophyta</taxon>
        <taxon>Magnoliopsida</taxon>
        <taxon>eudicotyledons</taxon>
        <taxon>Gunneridae</taxon>
        <taxon>Pentapetalae</taxon>
        <taxon>rosids</taxon>
        <taxon>fabids</taxon>
        <taxon>Rosales</taxon>
        <taxon>Rosaceae</taxon>
        <taxon>Amygdaloideae</taxon>
        <taxon>Amygdaleae</taxon>
        <taxon>Prunus</taxon>
    </lineage>
</organism>
<name>A0AAD4VZU1_PRUDU</name>
<comment type="caution">
    <text evidence="2">The sequence shown here is derived from an EMBL/GenBank/DDBJ whole genome shotgun (WGS) entry which is preliminary data.</text>
</comment>
<reference evidence="2 3" key="1">
    <citation type="journal article" date="2022" name="G3 (Bethesda)">
        <title>Whole-genome sequence and methylome profiling of the almond [Prunus dulcis (Mill.) D.A. Webb] cultivar 'Nonpareil'.</title>
        <authorList>
            <person name="D'Amico-Willman K.M."/>
            <person name="Ouma W.Z."/>
            <person name="Meulia T."/>
            <person name="Sideli G.M."/>
            <person name="Gradziel T.M."/>
            <person name="Fresnedo-Ramirez J."/>
        </authorList>
    </citation>
    <scope>NUCLEOTIDE SEQUENCE [LARGE SCALE GENOMIC DNA]</scope>
    <source>
        <strain evidence="2">Clone GOH B32 T37-40</strain>
    </source>
</reference>
<evidence type="ECO:0000313" key="3">
    <source>
        <dbReference type="Proteomes" id="UP001054821"/>
    </source>
</evidence>
<dbReference type="GO" id="GO:0016020">
    <property type="term" value="C:membrane"/>
    <property type="evidence" value="ECO:0007669"/>
    <property type="project" value="TreeGrafter"/>
</dbReference>
<evidence type="ECO:0000313" key="2">
    <source>
        <dbReference type="EMBL" id="KAI5333733.1"/>
    </source>
</evidence>
<protein>
    <recommendedName>
        <fullName evidence="1">Protein kinase domain-containing protein</fullName>
    </recommendedName>
</protein>
<dbReference type="Pfam" id="PF00069">
    <property type="entry name" value="Pkinase"/>
    <property type="match status" value="1"/>
</dbReference>
<dbReference type="GO" id="GO:0005524">
    <property type="term" value="F:ATP binding"/>
    <property type="evidence" value="ECO:0007669"/>
    <property type="project" value="InterPro"/>
</dbReference>
<evidence type="ECO:0000259" key="1">
    <source>
        <dbReference type="PROSITE" id="PS50011"/>
    </source>
</evidence>
<keyword evidence="3" id="KW-1185">Reference proteome</keyword>
<dbReference type="InterPro" id="IPR000719">
    <property type="entry name" value="Prot_kinase_dom"/>
</dbReference>
<dbReference type="InterPro" id="IPR051564">
    <property type="entry name" value="LRR_receptor-like_kinase"/>
</dbReference>
<dbReference type="InterPro" id="IPR008271">
    <property type="entry name" value="Ser/Thr_kinase_AS"/>
</dbReference>
<dbReference type="InterPro" id="IPR011009">
    <property type="entry name" value="Kinase-like_dom_sf"/>
</dbReference>
<dbReference type="PANTHER" id="PTHR48055">
    <property type="entry name" value="LEUCINE-RICH REPEAT RECEPTOR PROTEIN KINASE EMS1"/>
    <property type="match status" value="1"/>
</dbReference>
<dbReference type="Gene3D" id="1.10.510.10">
    <property type="entry name" value="Transferase(Phosphotransferase) domain 1"/>
    <property type="match status" value="1"/>
</dbReference>
<dbReference type="GO" id="GO:0004672">
    <property type="term" value="F:protein kinase activity"/>
    <property type="evidence" value="ECO:0007669"/>
    <property type="project" value="InterPro"/>
</dbReference>